<name>A0A8E6EV10_9BACT</name>
<keyword evidence="3" id="KW-1185">Reference proteome</keyword>
<dbReference type="PANTHER" id="PTHR48090">
    <property type="entry name" value="UNDECAPRENYL-PHOSPHATE 4-DEOXY-4-FORMAMIDO-L-ARABINOSE TRANSFERASE-RELATED"/>
    <property type="match status" value="1"/>
</dbReference>
<dbReference type="Gene3D" id="3.90.550.10">
    <property type="entry name" value="Spore Coat Polysaccharide Biosynthesis Protein SpsA, Chain A"/>
    <property type="match status" value="1"/>
</dbReference>
<gene>
    <name evidence="2" type="ORF">KIH39_25285</name>
</gene>
<accession>A0A8E6EV10</accession>
<dbReference type="SUPFAM" id="SSF53448">
    <property type="entry name" value="Nucleotide-diphospho-sugar transferases"/>
    <property type="match status" value="1"/>
</dbReference>
<sequence>MPLLLTSPPLNPTHEIFHVERILDPDESVPARQHKIIAVLPAYNAERTLAATLADFPPGSVDQILLVDDCSKDRTVEIALEMGLTVIQHPKNRGYGGNQKTCYQYALDQGADIVVMIHPDYQYDARVIPHAIGMIELGICDIVLGSRIRSRKEALQCGMPWWKYFANRALTAFENICLGQNLGDFHSGFRVYRRNVLEKIPFQNNSDDFVFDTQFLAQAVHFGFRLGDIPVPVRYFNEASSINFRRSSIYGIRTVQTMLGFLMNRLRLWRSSLYSTTRHQTALR</sequence>
<feature type="domain" description="Glycosyltransferase 2-like" evidence="1">
    <location>
        <begin position="39"/>
        <end position="200"/>
    </location>
</feature>
<dbReference type="RefSeq" id="WP_213496754.1">
    <property type="nucleotide sequence ID" value="NZ_CP074694.1"/>
</dbReference>
<dbReference type="InterPro" id="IPR050256">
    <property type="entry name" value="Glycosyltransferase_2"/>
</dbReference>
<organism evidence="2 3">
    <name type="scientific">Telmatocola sphagniphila</name>
    <dbReference type="NCBI Taxonomy" id="1123043"/>
    <lineage>
        <taxon>Bacteria</taxon>
        <taxon>Pseudomonadati</taxon>
        <taxon>Planctomycetota</taxon>
        <taxon>Planctomycetia</taxon>
        <taxon>Gemmatales</taxon>
        <taxon>Gemmataceae</taxon>
    </lineage>
</organism>
<protein>
    <submittedName>
        <fullName evidence="2">Glycosyltransferase family 2 protein</fullName>
    </submittedName>
</protein>
<dbReference type="PANTHER" id="PTHR48090:SF7">
    <property type="entry name" value="RFBJ PROTEIN"/>
    <property type="match status" value="1"/>
</dbReference>
<dbReference type="AlphaFoldDB" id="A0A8E6EV10"/>
<dbReference type="Proteomes" id="UP000676194">
    <property type="component" value="Chromosome"/>
</dbReference>
<dbReference type="Pfam" id="PF00535">
    <property type="entry name" value="Glycos_transf_2"/>
    <property type="match status" value="1"/>
</dbReference>
<dbReference type="InterPro" id="IPR001173">
    <property type="entry name" value="Glyco_trans_2-like"/>
</dbReference>
<evidence type="ECO:0000313" key="2">
    <source>
        <dbReference type="EMBL" id="QVL32110.1"/>
    </source>
</evidence>
<evidence type="ECO:0000259" key="1">
    <source>
        <dbReference type="Pfam" id="PF00535"/>
    </source>
</evidence>
<proteinExistence type="predicted"/>
<dbReference type="EMBL" id="CP074694">
    <property type="protein sequence ID" value="QVL32110.1"/>
    <property type="molecule type" value="Genomic_DNA"/>
</dbReference>
<reference evidence="2" key="1">
    <citation type="submission" date="2021-05" db="EMBL/GenBank/DDBJ databases">
        <title>Complete genome sequence of the cellulolytic planctomycete Telmatocola sphagniphila SP2T and characterization of the first cellulase from planctomycetes.</title>
        <authorList>
            <person name="Rakitin A.L."/>
            <person name="Beletsky A.V."/>
            <person name="Naumoff D.G."/>
            <person name="Kulichevskaya I.S."/>
            <person name="Mardanov A.V."/>
            <person name="Ravin N.V."/>
            <person name="Dedysh S.N."/>
        </authorList>
    </citation>
    <scope>NUCLEOTIDE SEQUENCE</scope>
    <source>
        <strain evidence="2">SP2T</strain>
    </source>
</reference>
<dbReference type="CDD" id="cd04179">
    <property type="entry name" value="DPM_DPG-synthase_like"/>
    <property type="match status" value="1"/>
</dbReference>
<evidence type="ECO:0000313" key="3">
    <source>
        <dbReference type="Proteomes" id="UP000676194"/>
    </source>
</evidence>
<dbReference type="InterPro" id="IPR029044">
    <property type="entry name" value="Nucleotide-diphossugar_trans"/>
</dbReference>
<dbReference type="KEGG" id="tsph:KIH39_25285"/>